<name>A0A8H6SGP1_9AGAR</name>
<dbReference type="AlphaFoldDB" id="A0A8H6SGP1"/>
<dbReference type="GeneID" id="59347813"/>
<evidence type="ECO:0000313" key="1">
    <source>
        <dbReference type="EMBL" id="KAF7299151.1"/>
    </source>
</evidence>
<reference evidence="1" key="1">
    <citation type="submission" date="2020-05" db="EMBL/GenBank/DDBJ databases">
        <title>Mycena genomes resolve the evolution of fungal bioluminescence.</title>
        <authorList>
            <person name="Tsai I.J."/>
        </authorList>
    </citation>
    <scope>NUCLEOTIDE SEQUENCE</scope>
    <source>
        <strain evidence="1">171206Taipei</strain>
    </source>
</reference>
<comment type="caution">
    <text evidence="1">The sequence shown here is derived from an EMBL/GenBank/DDBJ whole genome shotgun (WGS) entry which is preliminary data.</text>
</comment>
<accession>A0A8H6SGP1</accession>
<dbReference type="RefSeq" id="XP_037218539.1">
    <property type="nucleotide sequence ID" value="XM_037365297.1"/>
</dbReference>
<organism evidence="1 2">
    <name type="scientific">Mycena indigotica</name>
    <dbReference type="NCBI Taxonomy" id="2126181"/>
    <lineage>
        <taxon>Eukaryota</taxon>
        <taxon>Fungi</taxon>
        <taxon>Dikarya</taxon>
        <taxon>Basidiomycota</taxon>
        <taxon>Agaricomycotina</taxon>
        <taxon>Agaricomycetes</taxon>
        <taxon>Agaricomycetidae</taxon>
        <taxon>Agaricales</taxon>
        <taxon>Marasmiineae</taxon>
        <taxon>Mycenaceae</taxon>
        <taxon>Mycena</taxon>
    </lineage>
</organism>
<dbReference type="OrthoDB" id="3061689at2759"/>
<evidence type="ECO:0000313" key="2">
    <source>
        <dbReference type="Proteomes" id="UP000636479"/>
    </source>
</evidence>
<dbReference type="EMBL" id="JACAZF010000007">
    <property type="protein sequence ID" value="KAF7299151.1"/>
    <property type="molecule type" value="Genomic_DNA"/>
</dbReference>
<sequence>MVTVPYRNSAAGASAHLKRDIEARIAALDVTITETQSTLSALQLQRVALVSELDQLRGSWAPIHTLPPEVLGEIFQYFQPYFSASLLIDTEPAQTAHIPWFLGLICRSWRQVAINLRGLWSVLCIDDLPRRMTNGGYYHYDLAYLPNDDLEVELQRLPQDAVLTEEDVEGFDIEWKVERVKTCLERARTHGLSLRLHTIQTVASDLILQLLLQRSRHWEQVILVETCPAICYQIESSGQHFPRLRYLTFENQWHSTELYSPIMDSFLHAQASPRLTELRLANLHIPLEKGVVPIRWSALKKYSEVSCLVSPSYRTVVLQQLVNLVSLSVKTTSTFMWTEHILFPNLRHASFALERCSGYRAVKGPFTLEMPNLEDFSILAMCLGTLSGCLPRSSPHLRKLSVSLMSVDSHQGAAEEVLLFSQNWRMFLCGDQIT</sequence>
<dbReference type="Proteomes" id="UP000636479">
    <property type="component" value="Unassembled WGS sequence"/>
</dbReference>
<gene>
    <name evidence="1" type="ORF">MIND_00863700</name>
</gene>
<evidence type="ECO:0008006" key="3">
    <source>
        <dbReference type="Google" id="ProtNLM"/>
    </source>
</evidence>
<keyword evidence="2" id="KW-1185">Reference proteome</keyword>
<proteinExistence type="predicted"/>
<protein>
    <recommendedName>
        <fullName evidence="3">F-box domain-containing protein</fullName>
    </recommendedName>
</protein>